<evidence type="ECO:0000313" key="8">
    <source>
        <dbReference type="EMBL" id="SPQ94998.1"/>
    </source>
</evidence>
<dbReference type="PANTHER" id="PTHR10778:SF8">
    <property type="entry name" value="ADENOSINE 3'-PHOSPHO 5'-PHOSPHOSULFATE TRANSPORTER 2"/>
    <property type="match status" value="1"/>
</dbReference>
<dbReference type="Pfam" id="PF08449">
    <property type="entry name" value="UAA"/>
    <property type="match status" value="1"/>
</dbReference>
<dbReference type="Proteomes" id="UP000290189">
    <property type="component" value="Unassembled WGS sequence"/>
</dbReference>
<evidence type="ECO:0000313" key="9">
    <source>
        <dbReference type="Proteomes" id="UP000039324"/>
    </source>
</evidence>
<gene>
    <name evidence="7" type="ORF">PBRA_002860</name>
    <name evidence="8" type="ORF">PLBR_LOCUS2213</name>
</gene>
<keyword evidence="2" id="KW-0813">Transport</keyword>
<feature type="transmembrane region" description="Helical" evidence="6">
    <location>
        <begin position="82"/>
        <end position="102"/>
    </location>
</feature>
<reference evidence="8 10" key="2">
    <citation type="submission" date="2018-03" db="EMBL/GenBank/DDBJ databases">
        <authorList>
            <person name="Fogelqvist J."/>
        </authorList>
    </citation>
    <scope>NUCLEOTIDE SEQUENCE [LARGE SCALE GENOMIC DNA]</scope>
</reference>
<dbReference type="Proteomes" id="UP000039324">
    <property type="component" value="Unassembled WGS sequence"/>
</dbReference>
<dbReference type="OMA" id="YPYVYGV"/>
<comment type="subcellular location">
    <subcellularLocation>
        <location evidence="1">Membrane</location>
        <topology evidence="1">Multi-pass membrane protein</topology>
    </subcellularLocation>
</comment>
<evidence type="ECO:0000313" key="7">
    <source>
        <dbReference type="EMBL" id="CEP02893.1"/>
    </source>
</evidence>
<dbReference type="AlphaFoldDB" id="A0A0G4J5L1"/>
<dbReference type="STRING" id="37360.A0A0G4J5L1"/>
<dbReference type="EMBL" id="CDSF01000133">
    <property type="protein sequence ID" value="CEP02893.1"/>
    <property type="molecule type" value="Genomic_DNA"/>
</dbReference>
<reference evidence="7 9" key="1">
    <citation type="submission" date="2015-02" db="EMBL/GenBank/DDBJ databases">
        <authorList>
            <person name="Chooi Y.-H."/>
        </authorList>
    </citation>
    <scope>NUCLEOTIDE SEQUENCE [LARGE SCALE GENOMIC DNA]</scope>
    <source>
        <strain evidence="7">E3</strain>
    </source>
</reference>
<proteinExistence type="predicted"/>
<evidence type="ECO:0000256" key="1">
    <source>
        <dbReference type="ARBA" id="ARBA00004141"/>
    </source>
</evidence>
<evidence type="ECO:0008006" key="11">
    <source>
        <dbReference type="Google" id="ProtNLM"/>
    </source>
</evidence>
<evidence type="ECO:0000313" key="10">
    <source>
        <dbReference type="Proteomes" id="UP000290189"/>
    </source>
</evidence>
<dbReference type="GO" id="GO:0046964">
    <property type="term" value="F:3'-phosphoadenosine 5'-phosphosulfate transmembrane transporter activity"/>
    <property type="evidence" value="ECO:0007669"/>
    <property type="project" value="TreeGrafter"/>
</dbReference>
<organism evidence="7 9">
    <name type="scientific">Plasmodiophora brassicae</name>
    <name type="common">Clubroot disease agent</name>
    <dbReference type="NCBI Taxonomy" id="37360"/>
    <lineage>
        <taxon>Eukaryota</taxon>
        <taxon>Sar</taxon>
        <taxon>Rhizaria</taxon>
        <taxon>Endomyxa</taxon>
        <taxon>Phytomyxea</taxon>
        <taxon>Plasmodiophorida</taxon>
        <taxon>Plasmodiophoridae</taxon>
        <taxon>Plasmodiophora</taxon>
    </lineage>
</organism>
<dbReference type="InterPro" id="IPR013657">
    <property type="entry name" value="SCL35B1-4/HUT1"/>
</dbReference>
<evidence type="ECO:0000256" key="6">
    <source>
        <dbReference type="SAM" id="Phobius"/>
    </source>
</evidence>
<feature type="transmembrane region" description="Helical" evidence="6">
    <location>
        <begin position="277"/>
        <end position="298"/>
    </location>
</feature>
<keyword evidence="4 6" id="KW-1133">Transmembrane helix</keyword>
<dbReference type="OrthoDB" id="438495at2759"/>
<dbReference type="EMBL" id="OVEO01000003">
    <property type="protein sequence ID" value="SPQ94998.1"/>
    <property type="molecule type" value="Genomic_DNA"/>
</dbReference>
<dbReference type="GO" id="GO:0000139">
    <property type="term" value="C:Golgi membrane"/>
    <property type="evidence" value="ECO:0007669"/>
    <property type="project" value="TreeGrafter"/>
</dbReference>
<keyword evidence="8" id="KW-0496">Mitochondrion</keyword>
<evidence type="ECO:0000256" key="3">
    <source>
        <dbReference type="ARBA" id="ARBA00022692"/>
    </source>
</evidence>
<keyword evidence="9" id="KW-1185">Reference proteome</keyword>
<protein>
    <recommendedName>
        <fullName evidence="11">Sugar phosphate transporter domain-containing protein</fullName>
    </recommendedName>
</protein>
<keyword evidence="3 6" id="KW-0812">Transmembrane</keyword>
<dbReference type="GO" id="GO:0005789">
    <property type="term" value="C:endoplasmic reticulum membrane"/>
    <property type="evidence" value="ECO:0007669"/>
    <property type="project" value="TreeGrafter"/>
</dbReference>
<geneLocation type="mitochondrion" evidence="8"/>
<accession>A0A0G4J5L1</accession>
<evidence type="ECO:0000256" key="5">
    <source>
        <dbReference type="ARBA" id="ARBA00023136"/>
    </source>
</evidence>
<evidence type="ECO:0000256" key="2">
    <source>
        <dbReference type="ARBA" id="ARBA00022448"/>
    </source>
</evidence>
<sequence length="370" mass="40754">MSRGAYAPVERDESVIDVKSDTDAKNGDRPRPKPHPFRVFCVDLSAMPEWFQFTAVVVILFSCSLMAAALDELMFKDVPYPLFITTWELFVFTAIALVNAVWSCERRLRLTELQAPVPAHLGLALCMYLGRGFGNTSLRLLSYPTQVVFKSMKLVAVLLVNVLIYRDSSRYSWTEYIAAASLTSSATLFTLGDISVVDETNRSTGTIALGVTLVLVSLGCSSTHSNLQEIMLEKHSVSVSEMMVMGNLFGAAFALCACIASGELYPATLYCIEHPHVLLVFIVRSCSAYVGVLGFLLLIQKWGCVVATTVTTCRKICTIVLSFILFPKPFVPQYALAAFFFAFGTYLSITSSAPKKKSVVHNYDPPKHTV</sequence>
<evidence type="ECO:0000256" key="4">
    <source>
        <dbReference type="ARBA" id="ARBA00022989"/>
    </source>
</evidence>
<feature type="transmembrane region" description="Helical" evidence="6">
    <location>
        <begin position="244"/>
        <end position="265"/>
    </location>
</feature>
<keyword evidence="5 6" id="KW-0472">Membrane</keyword>
<dbReference type="PANTHER" id="PTHR10778">
    <property type="entry name" value="SOLUTE CARRIER FAMILY 35 MEMBER B"/>
    <property type="match status" value="1"/>
</dbReference>
<feature type="transmembrane region" description="Helical" evidence="6">
    <location>
        <begin position="50"/>
        <end position="70"/>
    </location>
</feature>
<name>A0A0G4J5L1_PLABS</name>